<evidence type="ECO:0000256" key="3">
    <source>
        <dbReference type="ARBA" id="ARBA00022989"/>
    </source>
</evidence>
<keyword evidence="3 7" id="KW-1133">Transmembrane helix</keyword>
<reference evidence="9" key="1">
    <citation type="journal article" date="2023" name="Commun. Biol.">
        <title>Genome analysis of Parmales, the sister group of diatoms, reveals the evolutionary specialization of diatoms from phago-mixotrophs to photoautotrophs.</title>
        <authorList>
            <person name="Ban H."/>
            <person name="Sato S."/>
            <person name="Yoshikawa S."/>
            <person name="Yamada K."/>
            <person name="Nakamura Y."/>
            <person name="Ichinomiya M."/>
            <person name="Sato N."/>
            <person name="Blanc-Mathieu R."/>
            <person name="Endo H."/>
            <person name="Kuwata A."/>
            <person name="Ogata H."/>
        </authorList>
    </citation>
    <scope>NUCLEOTIDE SEQUENCE [LARGE SCALE GENOMIC DNA]</scope>
    <source>
        <strain evidence="9">NIES 3701</strain>
    </source>
</reference>
<dbReference type="EMBL" id="BRXY01000230">
    <property type="protein sequence ID" value="GMH79036.1"/>
    <property type="molecule type" value="Genomic_DNA"/>
</dbReference>
<keyword evidence="4 7" id="KW-0472">Membrane</keyword>
<comment type="caution">
    <text evidence="8">The sequence shown here is derived from an EMBL/GenBank/DDBJ whole genome shotgun (WGS) entry which is preliminary data.</text>
</comment>
<organism evidence="8 9">
    <name type="scientific">Triparma strigata</name>
    <dbReference type="NCBI Taxonomy" id="1606541"/>
    <lineage>
        <taxon>Eukaryota</taxon>
        <taxon>Sar</taxon>
        <taxon>Stramenopiles</taxon>
        <taxon>Ochrophyta</taxon>
        <taxon>Bolidophyceae</taxon>
        <taxon>Parmales</taxon>
        <taxon>Triparmaceae</taxon>
        <taxon>Triparma</taxon>
    </lineage>
</organism>
<evidence type="ECO:0000313" key="8">
    <source>
        <dbReference type="EMBL" id="GMH79036.1"/>
    </source>
</evidence>
<evidence type="ECO:0000256" key="5">
    <source>
        <dbReference type="ARBA" id="ARBA00023329"/>
    </source>
</evidence>
<feature type="region of interest" description="Disordered" evidence="6">
    <location>
        <begin position="81"/>
        <end position="109"/>
    </location>
</feature>
<dbReference type="GO" id="GO:0070072">
    <property type="term" value="P:vacuolar proton-transporting V-type ATPase complex assembly"/>
    <property type="evidence" value="ECO:0007669"/>
    <property type="project" value="InterPro"/>
</dbReference>
<name>A0A9W7AYT4_9STRA</name>
<accession>A0A9W7AYT4</accession>
<feature type="transmembrane region" description="Helical" evidence="7">
    <location>
        <begin position="20"/>
        <end position="41"/>
    </location>
</feature>
<dbReference type="Pfam" id="PF09446">
    <property type="entry name" value="VMA21"/>
    <property type="match status" value="1"/>
</dbReference>
<feature type="transmembrane region" description="Helical" evidence="7">
    <location>
        <begin position="53"/>
        <end position="72"/>
    </location>
</feature>
<evidence type="ECO:0000313" key="9">
    <source>
        <dbReference type="Proteomes" id="UP001165085"/>
    </source>
</evidence>
<dbReference type="PANTHER" id="PTHR31792">
    <property type="entry name" value="VACUOLAR ATPASE ASSEMBLY INTEGRAL MEMBRANE PROTEIN VMA21"/>
    <property type="match status" value="1"/>
</dbReference>
<feature type="compositionally biased region" description="Basic and acidic residues" evidence="6">
    <location>
        <begin position="100"/>
        <end position="109"/>
    </location>
</feature>
<keyword evidence="2" id="KW-0256">Endoplasmic reticulum</keyword>
<proteinExistence type="predicted"/>
<dbReference type="PANTHER" id="PTHR31792:SF3">
    <property type="entry name" value="VACUOLAR ATPASE ASSEMBLY INTEGRAL MEMBRANE PROTEIN VMA21"/>
    <property type="match status" value="1"/>
</dbReference>
<dbReference type="AlphaFoldDB" id="A0A9W7AYT4"/>
<keyword evidence="5" id="KW-0968">Cytoplasmic vesicle</keyword>
<evidence type="ECO:0000256" key="7">
    <source>
        <dbReference type="SAM" id="Phobius"/>
    </source>
</evidence>
<dbReference type="GO" id="GO:0005789">
    <property type="term" value="C:endoplasmic reticulum membrane"/>
    <property type="evidence" value="ECO:0007669"/>
    <property type="project" value="TreeGrafter"/>
</dbReference>
<dbReference type="Proteomes" id="UP001165085">
    <property type="component" value="Unassembled WGS sequence"/>
</dbReference>
<protein>
    <recommendedName>
        <fullName evidence="10">Vacuolar ATPase assembly integral membrane protein VMA21 homolog</fullName>
    </recommendedName>
</protein>
<dbReference type="GO" id="GO:0031410">
    <property type="term" value="C:cytoplasmic vesicle"/>
    <property type="evidence" value="ECO:0007669"/>
    <property type="project" value="UniProtKB-KW"/>
</dbReference>
<gene>
    <name evidence="8" type="ORF">TrST_g1178</name>
</gene>
<keyword evidence="9" id="KW-1185">Reference proteome</keyword>
<evidence type="ECO:0000256" key="6">
    <source>
        <dbReference type="SAM" id="MobiDB-lite"/>
    </source>
</evidence>
<sequence>MGFSLLLQPQNRPVAMKLLHYTLLMFTLPFLTFYLTLDHILPLIAPSLTHKTNYAVAVSVITVNLIIAAYVVSAFNEEDPQEEEEERGIGSNKQPKVGIWKKDTKVRTD</sequence>
<evidence type="ECO:0008006" key="10">
    <source>
        <dbReference type="Google" id="ProtNLM"/>
    </source>
</evidence>
<evidence type="ECO:0000256" key="2">
    <source>
        <dbReference type="ARBA" id="ARBA00022824"/>
    </source>
</evidence>
<evidence type="ECO:0000256" key="4">
    <source>
        <dbReference type="ARBA" id="ARBA00023136"/>
    </source>
</evidence>
<evidence type="ECO:0000256" key="1">
    <source>
        <dbReference type="ARBA" id="ARBA00022692"/>
    </source>
</evidence>
<keyword evidence="1 7" id="KW-0812">Transmembrane</keyword>
<dbReference type="InterPro" id="IPR019013">
    <property type="entry name" value="Vma21"/>
</dbReference>